<dbReference type="GO" id="GO:0006032">
    <property type="term" value="P:chitin catabolic process"/>
    <property type="evidence" value="ECO:0007669"/>
    <property type="project" value="UniProtKB-KW"/>
</dbReference>
<evidence type="ECO:0000256" key="1">
    <source>
        <dbReference type="ARBA" id="ARBA00000822"/>
    </source>
</evidence>
<keyword evidence="7" id="KW-0326">Glycosidase</keyword>
<evidence type="ECO:0000256" key="6">
    <source>
        <dbReference type="ARBA" id="ARBA00023277"/>
    </source>
</evidence>
<dbReference type="GO" id="GO:0000272">
    <property type="term" value="P:polysaccharide catabolic process"/>
    <property type="evidence" value="ECO:0007669"/>
    <property type="project" value="UniProtKB-KW"/>
</dbReference>
<dbReference type="EC" id="3.2.1.14" evidence="3"/>
<dbReference type="SUPFAM" id="SSF54556">
    <property type="entry name" value="Chitinase insertion domain"/>
    <property type="match status" value="1"/>
</dbReference>
<dbReference type="PANTHER" id="PTHR11177">
    <property type="entry name" value="CHITINASE"/>
    <property type="match status" value="1"/>
</dbReference>
<proteinExistence type="inferred from homology"/>
<name>A0A1E1LSZ5_9HELO</name>
<comment type="catalytic activity">
    <reaction evidence="1">
        <text>Random endo-hydrolysis of N-acetyl-beta-D-glucosaminide (1-&gt;4)-beta-linkages in chitin and chitodextrins.</text>
        <dbReference type="EC" id="3.2.1.14"/>
    </reaction>
</comment>
<dbReference type="PROSITE" id="PS51910">
    <property type="entry name" value="GH18_2"/>
    <property type="match status" value="1"/>
</dbReference>
<keyword evidence="12" id="KW-1185">Reference proteome</keyword>
<dbReference type="GO" id="GO:0008061">
    <property type="term" value="F:chitin binding"/>
    <property type="evidence" value="ECO:0007669"/>
    <property type="project" value="TreeGrafter"/>
</dbReference>
<evidence type="ECO:0000313" key="11">
    <source>
        <dbReference type="EMBL" id="CZT13613.1"/>
    </source>
</evidence>
<dbReference type="InterPro" id="IPR050314">
    <property type="entry name" value="Glycosyl_Hydrlase_18"/>
</dbReference>
<dbReference type="Proteomes" id="UP000178912">
    <property type="component" value="Unassembled WGS sequence"/>
</dbReference>
<keyword evidence="5" id="KW-0146">Chitin degradation</keyword>
<evidence type="ECO:0000259" key="10">
    <source>
        <dbReference type="PROSITE" id="PS51910"/>
    </source>
</evidence>
<evidence type="ECO:0000256" key="8">
    <source>
        <dbReference type="ARBA" id="ARBA00023326"/>
    </source>
</evidence>
<dbReference type="InterPro" id="IPR001223">
    <property type="entry name" value="Glyco_hydro18_cat"/>
</dbReference>
<evidence type="ECO:0000256" key="3">
    <source>
        <dbReference type="ARBA" id="ARBA00012729"/>
    </source>
</evidence>
<organism evidence="11 12">
    <name type="scientific">Rhynchosporium agropyri</name>
    <dbReference type="NCBI Taxonomy" id="914238"/>
    <lineage>
        <taxon>Eukaryota</taxon>
        <taxon>Fungi</taxon>
        <taxon>Dikarya</taxon>
        <taxon>Ascomycota</taxon>
        <taxon>Pezizomycotina</taxon>
        <taxon>Leotiomycetes</taxon>
        <taxon>Helotiales</taxon>
        <taxon>Ploettnerulaceae</taxon>
        <taxon>Rhynchosporium</taxon>
    </lineage>
</organism>
<accession>A0A1E1LSZ5</accession>
<evidence type="ECO:0000256" key="2">
    <source>
        <dbReference type="ARBA" id="ARBA00008682"/>
    </source>
</evidence>
<dbReference type="AlphaFoldDB" id="A0A1E1LSZ5"/>
<keyword evidence="4" id="KW-0378">Hydrolase</keyword>
<dbReference type="SUPFAM" id="SSF51445">
    <property type="entry name" value="(Trans)glycosidases"/>
    <property type="match status" value="1"/>
</dbReference>
<evidence type="ECO:0000256" key="9">
    <source>
        <dbReference type="SAM" id="MobiDB-lite"/>
    </source>
</evidence>
<evidence type="ECO:0000313" key="12">
    <source>
        <dbReference type="Proteomes" id="UP000178912"/>
    </source>
</evidence>
<dbReference type="EMBL" id="FJUX01000201">
    <property type="protein sequence ID" value="CZT13613.1"/>
    <property type="molecule type" value="Genomic_DNA"/>
</dbReference>
<keyword evidence="6" id="KW-0119">Carbohydrate metabolism</keyword>
<sequence length="335" mass="35390">MRSVEQGCSTCRCSSGKREYIHQFALDLLGADRAKRICKESSESCRGPVLGLSTSDVQPSSQNPLSTPMNTRDVICDYIASGVTIAKIVLGMPLFGQSFAATDGLGKPHSGVGSGNWEPGIYDFKSLPLAGAEERTDPSTGSCYSYDVVKREVVSYDNVPVAQQKAAFIQDMKLGGAVWWEGSADKPGSASLIQNVAEILGASDGPGLDHSPNQLAYPDSAYENMRAGVPDYDCISLSTRSPVSIATTSGTPIVSSQILESESMDSAIIASSSPMVIDSELQMHTPFSIMNPDSSAVPELPETDDEALAGKPPNVNSSSEINRPSCVLANPPGRC</sequence>
<evidence type="ECO:0000256" key="5">
    <source>
        <dbReference type="ARBA" id="ARBA00023024"/>
    </source>
</evidence>
<dbReference type="InterPro" id="IPR029070">
    <property type="entry name" value="Chitinase_insertion_sf"/>
</dbReference>
<dbReference type="Gene3D" id="3.10.50.10">
    <property type="match status" value="1"/>
</dbReference>
<dbReference type="OrthoDB" id="3550260at2759"/>
<dbReference type="FunFam" id="3.10.50.10:FF:000005">
    <property type="entry name" value="Endochitinase B1"/>
    <property type="match status" value="1"/>
</dbReference>
<keyword evidence="8" id="KW-0624">Polysaccharide degradation</keyword>
<dbReference type="InterPro" id="IPR017853">
    <property type="entry name" value="GH"/>
</dbReference>
<dbReference type="Pfam" id="PF00704">
    <property type="entry name" value="Glyco_hydro_18"/>
    <property type="match status" value="1"/>
</dbReference>
<dbReference type="Gene3D" id="3.20.20.80">
    <property type="entry name" value="Glycosidases"/>
    <property type="match status" value="1"/>
</dbReference>
<evidence type="ECO:0000256" key="7">
    <source>
        <dbReference type="ARBA" id="ARBA00023295"/>
    </source>
</evidence>
<protein>
    <recommendedName>
        <fullName evidence="3">chitinase</fullName>
        <ecNumber evidence="3">3.2.1.14</ecNumber>
    </recommendedName>
</protein>
<dbReference type="GO" id="GO:0005576">
    <property type="term" value="C:extracellular region"/>
    <property type="evidence" value="ECO:0007669"/>
    <property type="project" value="TreeGrafter"/>
</dbReference>
<dbReference type="PANTHER" id="PTHR11177:SF317">
    <property type="entry name" value="CHITINASE 12-RELATED"/>
    <property type="match status" value="1"/>
</dbReference>
<gene>
    <name evidence="11" type="ORF">RAG0_17114</name>
</gene>
<feature type="domain" description="GH18" evidence="10">
    <location>
        <begin position="1"/>
        <end position="203"/>
    </location>
</feature>
<dbReference type="GO" id="GO:0008843">
    <property type="term" value="F:endochitinase activity"/>
    <property type="evidence" value="ECO:0007669"/>
    <property type="project" value="UniProtKB-EC"/>
</dbReference>
<feature type="region of interest" description="Disordered" evidence="9">
    <location>
        <begin position="292"/>
        <end position="335"/>
    </location>
</feature>
<reference evidence="12" key="1">
    <citation type="submission" date="2016-03" db="EMBL/GenBank/DDBJ databases">
        <authorList>
            <person name="Guldener U."/>
        </authorList>
    </citation>
    <scope>NUCLEOTIDE SEQUENCE [LARGE SCALE GENOMIC DNA]</scope>
    <source>
        <strain evidence="12">04CH-RAC-A.6.1</strain>
    </source>
</reference>
<comment type="similarity">
    <text evidence="2">Belongs to the glycosyl hydrolase 18 family. Chitinase class V subfamily.</text>
</comment>
<evidence type="ECO:0000256" key="4">
    <source>
        <dbReference type="ARBA" id="ARBA00022801"/>
    </source>
</evidence>